<feature type="compositionally biased region" description="Low complexity" evidence="3">
    <location>
        <begin position="393"/>
        <end position="402"/>
    </location>
</feature>
<dbReference type="Gene3D" id="3.30.1490.100">
    <property type="entry name" value="DNA polymerase, Y-family, little finger domain"/>
    <property type="match status" value="1"/>
</dbReference>
<feature type="domain" description="UmuC" evidence="4">
    <location>
        <begin position="43"/>
        <end position="205"/>
    </location>
</feature>
<feature type="compositionally biased region" description="Polar residues" evidence="3">
    <location>
        <begin position="483"/>
        <end position="495"/>
    </location>
</feature>
<dbReference type="GO" id="GO:0019985">
    <property type="term" value="P:translesion synthesis"/>
    <property type="evidence" value="ECO:0007669"/>
    <property type="project" value="TreeGrafter"/>
</dbReference>
<keyword evidence="2" id="KW-0237">DNA synthesis</keyword>
<dbReference type="OMA" id="GNCDVMT"/>
<accession>A0A8C4ZRD9</accession>
<dbReference type="AlphaFoldDB" id="A0A8C4ZRD9"/>
<proteinExistence type="inferred from homology"/>
<dbReference type="InterPro" id="IPR017961">
    <property type="entry name" value="DNA_pol_Y-fam_little_finger"/>
</dbReference>
<dbReference type="Pfam" id="PF00817">
    <property type="entry name" value="IMS"/>
    <property type="match status" value="1"/>
</dbReference>
<dbReference type="GO" id="GO:0006281">
    <property type="term" value="P:DNA repair"/>
    <property type="evidence" value="ECO:0007669"/>
    <property type="project" value="InterPro"/>
</dbReference>
<feature type="region of interest" description="Disordered" evidence="3">
    <location>
        <begin position="477"/>
        <end position="582"/>
    </location>
</feature>
<dbReference type="PROSITE" id="PS50173">
    <property type="entry name" value="UMUC"/>
    <property type="match status" value="1"/>
</dbReference>
<dbReference type="Pfam" id="PF21999">
    <property type="entry name" value="IMS_HHH_1"/>
    <property type="match status" value="1"/>
</dbReference>
<reference evidence="5" key="1">
    <citation type="submission" date="2025-08" db="UniProtKB">
        <authorList>
            <consortium name="Ensembl"/>
        </authorList>
    </citation>
    <scope>IDENTIFICATION</scope>
</reference>
<dbReference type="InterPro" id="IPR036775">
    <property type="entry name" value="DNA_pol_Y-fam_lit_finger_sf"/>
</dbReference>
<dbReference type="Proteomes" id="UP000694546">
    <property type="component" value="Chromosome 13"/>
</dbReference>
<organism evidence="5 6">
    <name type="scientific">Gadus morhua</name>
    <name type="common">Atlantic cod</name>
    <dbReference type="NCBI Taxonomy" id="8049"/>
    <lineage>
        <taxon>Eukaryota</taxon>
        <taxon>Metazoa</taxon>
        <taxon>Chordata</taxon>
        <taxon>Craniata</taxon>
        <taxon>Vertebrata</taxon>
        <taxon>Euteleostomi</taxon>
        <taxon>Actinopterygii</taxon>
        <taxon>Neopterygii</taxon>
        <taxon>Teleostei</taxon>
        <taxon>Neoteleostei</taxon>
        <taxon>Acanthomorphata</taxon>
        <taxon>Zeiogadaria</taxon>
        <taxon>Gadariae</taxon>
        <taxon>Gadiformes</taxon>
        <taxon>Gadoidei</taxon>
        <taxon>Gadidae</taxon>
        <taxon>Gadus</taxon>
    </lineage>
</organism>
<dbReference type="SUPFAM" id="SSF100879">
    <property type="entry name" value="Lesion bypass DNA polymerase (Y-family), little finger domain"/>
    <property type="match status" value="1"/>
</dbReference>
<evidence type="ECO:0000256" key="3">
    <source>
        <dbReference type="SAM" id="MobiDB-lite"/>
    </source>
</evidence>
<evidence type="ECO:0000313" key="6">
    <source>
        <dbReference type="Proteomes" id="UP000694546"/>
    </source>
</evidence>
<dbReference type="Gene3D" id="6.10.250.1630">
    <property type="match status" value="1"/>
</dbReference>
<dbReference type="PANTHER" id="PTHR46404">
    <property type="entry name" value="DNA POLYMERASE IOTA"/>
    <property type="match status" value="1"/>
</dbReference>
<dbReference type="Gene3D" id="3.30.70.270">
    <property type="match status" value="1"/>
</dbReference>
<dbReference type="Gene3D" id="3.40.1170.60">
    <property type="match status" value="1"/>
</dbReference>
<feature type="region of interest" description="Disordered" evidence="3">
    <location>
        <begin position="392"/>
        <end position="411"/>
    </location>
</feature>
<dbReference type="InterPro" id="IPR043128">
    <property type="entry name" value="Rev_trsase/Diguanyl_cyclase"/>
</dbReference>
<dbReference type="GO" id="GO:0003684">
    <property type="term" value="F:damaged DNA binding"/>
    <property type="evidence" value="ECO:0007669"/>
    <property type="project" value="InterPro"/>
</dbReference>
<dbReference type="GO" id="GO:0003887">
    <property type="term" value="F:DNA-directed DNA polymerase activity"/>
    <property type="evidence" value="ECO:0007669"/>
    <property type="project" value="InterPro"/>
</dbReference>
<name>A0A8C4ZRD9_GADMO</name>
<keyword evidence="6" id="KW-1185">Reference proteome</keyword>
<evidence type="ECO:0000259" key="4">
    <source>
        <dbReference type="PROSITE" id="PS50173"/>
    </source>
</evidence>
<dbReference type="SUPFAM" id="SSF56672">
    <property type="entry name" value="DNA/RNA polymerases"/>
    <property type="match status" value="1"/>
</dbReference>
<comment type="similarity">
    <text evidence="1">Belongs to the DNA polymerase type-Y family.</text>
</comment>
<reference evidence="5" key="2">
    <citation type="submission" date="2025-09" db="UniProtKB">
        <authorList>
            <consortium name="Ensembl"/>
        </authorList>
    </citation>
    <scope>IDENTIFICATION</scope>
</reference>
<evidence type="ECO:0000256" key="1">
    <source>
        <dbReference type="ARBA" id="ARBA00010945"/>
    </source>
</evidence>
<sequence length="582" mass="63833">MRVSSFIKKLKHSGVCNHTNYSYEVRDSVRSPAFSSIQQKYNVVTCNYVAREQGVTKVMSVVDAQEKCPQLVLVKGEDLTHYREIFDLLLNVALVCPYALTFCCGDFTEMVEKRLTHCSSFEGHRGTNPGPHRRLVVGFHIAAELRTAICSKLGLDVCAWVATNKLLAKLVSGSFKPNQQTTLLPQDVDHIMGHLGGLHRVPGVGHQTSKWLQALGLVTVQDLQLFPLAGLVKEYGVPTGQRLKNLSLGVDDSPVVPTGAPKSLSDEDSFKKISTTREVAEKTQELLTSLVERDGRPPQTFRLTIPRYSAENKWFSRESRQCPVPHHLGHKVVSGSTDANVHLVTLAMKLFNKMVDGSTAFHLTLLNVCFTNLPPARGTSSQGAITSFFTLGSSPQSSPTPSRTHVPHSHSPHLFKSIQTLLVRRYGHSKHINTTRSTQAPSEDYWTTAGRAHKLPPNVDTDVFRELPEDIQKELLSPAFTRTHPTSSASATSRPVPTPLPLYYGPDRDPASQSQPPLRSSGDSHPLPIRVGSYLSGPHRAGPGEPPAGDPQRAGGQASSKYKKAAVKGGRQNDLDKYFKAS</sequence>
<dbReference type="Gene3D" id="1.10.150.20">
    <property type="entry name" value="5' to 3' exonuclease, C-terminal subdomain"/>
    <property type="match status" value="1"/>
</dbReference>
<feature type="compositionally biased region" description="Polar residues" evidence="3">
    <location>
        <begin position="511"/>
        <end position="523"/>
    </location>
</feature>
<dbReference type="GeneTree" id="ENSGT00940000159487"/>
<evidence type="ECO:0000256" key="2">
    <source>
        <dbReference type="ARBA" id="ARBA00022634"/>
    </source>
</evidence>
<dbReference type="Pfam" id="PF11799">
    <property type="entry name" value="IMS_C"/>
    <property type="match status" value="1"/>
</dbReference>
<dbReference type="InterPro" id="IPR053848">
    <property type="entry name" value="IMS_HHH_1"/>
</dbReference>
<dbReference type="PANTHER" id="PTHR46404:SF1">
    <property type="entry name" value="DNA POLYMERASE IOTA"/>
    <property type="match status" value="1"/>
</dbReference>
<dbReference type="Ensembl" id="ENSGMOT00000019504.2">
    <property type="protein sequence ID" value="ENSGMOP00000019044.2"/>
    <property type="gene ID" value="ENSGMOG00000017698.2"/>
</dbReference>
<dbReference type="InterPro" id="IPR043502">
    <property type="entry name" value="DNA/RNA_pol_sf"/>
</dbReference>
<protein>
    <recommendedName>
        <fullName evidence="4">UmuC domain-containing protein</fullName>
    </recommendedName>
</protein>
<evidence type="ECO:0000313" key="5">
    <source>
        <dbReference type="Ensembl" id="ENSGMOP00000019044.2"/>
    </source>
</evidence>
<dbReference type="InterPro" id="IPR001126">
    <property type="entry name" value="UmuC"/>
</dbReference>
<feature type="compositionally biased region" description="Basic and acidic residues" evidence="3">
    <location>
        <begin position="571"/>
        <end position="582"/>
    </location>
</feature>